<evidence type="ECO:0000256" key="3">
    <source>
        <dbReference type="ARBA" id="ARBA00022989"/>
    </source>
</evidence>
<dbReference type="EMBL" id="JANJYJ010000002">
    <property type="protein sequence ID" value="KAK3226772.1"/>
    <property type="molecule type" value="Genomic_DNA"/>
</dbReference>
<accession>A0AAE0AZ28</accession>
<dbReference type="GO" id="GO:0016020">
    <property type="term" value="C:membrane"/>
    <property type="evidence" value="ECO:0007669"/>
    <property type="project" value="UniProtKB-SubCell"/>
</dbReference>
<dbReference type="GO" id="GO:0140359">
    <property type="term" value="F:ABC-type transporter activity"/>
    <property type="evidence" value="ECO:0007669"/>
    <property type="project" value="InterPro"/>
</dbReference>
<comment type="caution">
    <text evidence="7">The sequence shown here is derived from an EMBL/GenBank/DDBJ whole genome shotgun (WGS) entry which is preliminary data.</text>
</comment>
<protein>
    <recommendedName>
        <fullName evidence="6">ABC-2 type transporter transmembrane domain-containing protein</fullName>
    </recommendedName>
</protein>
<gene>
    <name evidence="7" type="ORF">Dsin_006634</name>
</gene>
<organism evidence="7 8">
    <name type="scientific">Dipteronia sinensis</name>
    <dbReference type="NCBI Taxonomy" id="43782"/>
    <lineage>
        <taxon>Eukaryota</taxon>
        <taxon>Viridiplantae</taxon>
        <taxon>Streptophyta</taxon>
        <taxon>Embryophyta</taxon>
        <taxon>Tracheophyta</taxon>
        <taxon>Spermatophyta</taxon>
        <taxon>Magnoliopsida</taxon>
        <taxon>eudicotyledons</taxon>
        <taxon>Gunneridae</taxon>
        <taxon>Pentapetalae</taxon>
        <taxon>rosids</taxon>
        <taxon>malvids</taxon>
        <taxon>Sapindales</taxon>
        <taxon>Sapindaceae</taxon>
        <taxon>Hippocastanoideae</taxon>
        <taxon>Acereae</taxon>
        <taxon>Dipteronia</taxon>
    </lineage>
</organism>
<keyword evidence="2 5" id="KW-0812">Transmembrane</keyword>
<feature type="transmembrane region" description="Helical" evidence="5">
    <location>
        <begin position="171"/>
        <end position="191"/>
    </location>
</feature>
<proteinExistence type="predicted"/>
<evidence type="ECO:0000259" key="6">
    <source>
        <dbReference type="Pfam" id="PF01061"/>
    </source>
</evidence>
<dbReference type="InterPro" id="IPR013525">
    <property type="entry name" value="ABC2_TM"/>
</dbReference>
<evidence type="ECO:0000313" key="7">
    <source>
        <dbReference type="EMBL" id="KAK3226772.1"/>
    </source>
</evidence>
<dbReference type="Pfam" id="PF01061">
    <property type="entry name" value="ABC2_membrane"/>
    <property type="match status" value="1"/>
</dbReference>
<feature type="domain" description="ABC-2 type transporter transmembrane" evidence="6">
    <location>
        <begin position="150"/>
        <end position="194"/>
    </location>
</feature>
<dbReference type="AlphaFoldDB" id="A0AAE0AZ28"/>
<keyword evidence="8" id="KW-1185">Reference proteome</keyword>
<evidence type="ECO:0000256" key="5">
    <source>
        <dbReference type="SAM" id="Phobius"/>
    </source>
</evidence>
<evidence type="ECO:0000256" key="4">
    <source>
        <dbReference type="ARBA" id="ARBA00023136"/>
    </source>
</evidence>
<evidence type="ECO:0000256" key="1">
    <source>
        <dbReference type="ARBA" id="ARBA00004141"/>
    </source>
</evidence>
<reference evidence="7" key="1">
    <citation type="journal article" date="2023" name="Plant J.">
        <title>Genome sequences and population genomics provide insights into the demographic history, inbreeding, and mutation load of two 'living fossil' tree species of Dipteronia.</title>
        <authorList>
            <person name="Feng Y."/>
            <person name="Comes H.P."/>
            <person name="Chen J."/>
            <person name="Zhu S."/>
            <person name="Lu R."/>
            <person name="Zhang X."/>
            <person name="Li P."/>
            <person name="Qiu J."/>
            <person name="Olsen K.M."/>
            <person name="Qiu Y."/>
        </authorList>
    </citation>
    <scope>NUCLEOTIDE SEQUENCE</scope>
    <source>
        <strain evidence="7">NBL</strain>
    </source>
</reference>
<keyword evidence="4 5" id="KW-0472">Membrane</keyword>
<evidence type="ECO:0000256" key="2">
    <source>
        <dbReference type="ARBA" id="ARBA00022692"/>
    </source>
</evidence>
<dbReference type="PANTHER" id="PTHR48040:SF42">
    <property type="entry name" value="ABC TRANSPORTER DOMAIN-CONTAINING PROTEIN"/>
    <property type="match status" value="1"/>
</dbReference>
<dbReference type="Proteomes" id="UP001281410">
    <property type="component" value="Unassembled WGS sequence"/>
</dbReference>
<name>A0AAE0AZ28_9ROSI</name>
<comment type="subcellular location">
    <subcellularLocation>
        <location evidence="1">Membrane</location>
        <topology evidence="1">Multi-pass membrane protein</topology>
    </subcellularLocation>
</comment>
<keyword evidence="3 5" id="KW-1133">Transmembrane helix</keyword>
<evidence type="ECO:0000313" key="8">
    <source>
        <dbReference type="Proteomes" id="UP001281410"/>
    </source>
</evidence>
<sequence>MLTNTAYLEKKYLAISDSKSTVVEENGDKKKKKRASGQHETEGIDMAVRSSDGIVGAAEHAPKKGMVLPFQQLSLTFNRVNYYVDMPAQHGCLRSLLPSVEAQLDVDFAEIFANSSLYQRNQELIKELSTPAPGSKDLYFPTKYSQSFLTQCNACFWKQQRSYWRNSKYNGVRFVMTTCIAILFGLIFWNMGQKTIKQPFEI</sequence>
<dbReference type="PANTHER" id="PTHR48040">
    <property type="entry name" value="PLEIOTROPIC DRUG RESISTANCE PROTEIN 1-LIKE ISOFORM X1"/>
    <property type="match status" value="1"/>
</dbReference>